<feature type="compositionally biased region" description="Polar residues" evidence="12">
    <location>
        <begin position="669"/>
        <end position="679"/>
    </location>
</feature>
<feature type="domain" description="Cadherin" evidence="14">
    <location>
        <begin position="46"/>
        <end position="94"/>
    </location>
</feature>
<dbReference type="InterPro" id="IPR015919">
    <property type="entry name" value="Cadherin-like_sf"/>
</dbReference>
<feature type="domain" description="Cadherin" evidence="14">
    <location>
        <begin position="208"/>
        <end position="311"/>
    </location>
</feature>
<evidence type="ECO:0000313" key="16">
    <source>
        <dbReference type="Proteomes" id="UP001162480"/>
    </source>
</evidence>
<dbReference type="Proteomes" id="UP001162480">
    <property type="component" value="Chromosome 14"/>
</dbReference>
<dbReference type="FunFam" id="2.60.40.60:FF:000002">
    <property type="entry name" value="Protocadherin alpha 2"/>
    <property type="match status" value="1"/>
</dbReference>
<dbReference type="SMART" id="SM00112">
    <property type="entry name" value="CA"/>
    <property type="match status" value="5"/>
</dbReference>
<evidence type="ECO:0000313" key="15">
    <source>
        <dbReference type="EMBL" id="CAI9733464.1"/>
    </source>
</evidence>
<keyword evidence="4" id="KW-0732">Signal</keyword>
<feature type="domain" description="Cadherin" evidence="14">
    <location>
        <begin position="421"/>
        <end position="525"/>
    </location>
</feature>
<sequence>MTVVSCRGNNGLNNEDINPFEKLKDKSKKFSLSIFKDFDDLPVLKITLKGMLDREVKDNYILQLVAKDGGSPPKESILNIQIVVMDINDHRPKFSQKSFNISISDTHHISSPVFILSATDLDSGKNGDITYNYSQRTSSYTRKNFKLLSNGEIFLNENFYKDKQQKYKLYFEAKDNGKPSLSSTVMLIINIINNQNNAPTINIDFVSPLTESSTSVSEASKIGSFIAYVMVTDTDSGPNGQIKCNIHHKMFQLSNMGSKEYKILVKEPLDRETIDHYVVSIVCHDMGSPPLKTKKQFSVKVTDVNDVEPHFTKETFQFLTYENQKVDFPIGFINATDPDLGDGGQLTYSIINDNNNDNIPFQLTKYGFISTSQPIDREVKDIYNLQVLVKDNGTPSLNNTANILIEILDKNDNAPYFTFPNNDPYNLDVHYHPHSKKDITILKASDKDTGNNAFLTYGILRSNDKNLFTVNSHTGVLSFSRTVYQNDAGTYELQFIVKDGGTPVQSATTAIILTLFVSNDTSPMLTAVHSQSGNNMNMTWIIIIVAAAVILSVAVVVSITMCVFKCINHFNNSQTTKNNPKFLSQTEMRQILYQTNNPVAITRNAEEIFNRNLQSINPKTSYYPEMEQPANEWKFSTTPRKLPPVPQHYNKDVADSLAEQKCYNDSIMTSNNLNNTLPSQKERNRGWSEGDITHQTSGTSEYSNYRPNIPPTPKCTQEQETYLEPV</sequence>
<dbReference type="GO" id="GO:0005886">
    <property type="term" value="C:plasma membrane"/>
    <property type="evidence" value="ECO:0007669"/>
    <property type="project" value="UniProtKB-SubCell"/>
</dbReference>
<evidence type="ECO:0000256" key="8">
    <source>
        <dbReference type="ARBA" id="ARBA00022989"/>
    </source>
</evidence>
<keyword evidence="6 11" id="KW-0106">Calcium</keyword>
<dbReference type="InterPro" id="IPR002126">
    <property type="entry name" value="Cadherin-like_dom"/>
</dbReference>
<evidence type="ECO:0000256" key="9">
    <source>
        <dbReference type="ARBA" id="ARBA00023136"/>
    </source>
</evidence>
<keyword evidence="16" id="KW-1185">Reference proteome</keyword>
<evidence type="ECO:0000256" key="7">
    <source>
        <dbReference type="ARBA" id="ARBA00022889"/>
    </source>
</evidence>
<dbReference type="FunFam" id="2.60.40.60:FF:000004">
    <property type="entry name" value="Protocadherin 1 gamma 2"/>
    <property type="match status" value="1"/>
</dbReference>
<keyword evidence="3 13" id="KW-0812">Transmembrane</keyword>
<reference evidence="15" key="1">
    <citation type="submission" date="2023-08" db="EMBL/GenBank/DDBJ databases">
        <authorList>
            <person name="Alioto T."/>
            <person name="Alioto T."/>
            <person name="Gomez Garrido J."/>
        </authorList>
    </citation>
    <scope>NUCLEOTIDE SEQUENCE</scope>
</reference>
<dbReference type="GO" id="GO:0007156">
    <property type="term" value="P:homophilic cell adhesion via plasma membrane adhesion molecules"/>
    <property type="evidence" value="ECO:0007669"/>
    <property type="project" value="InterPro"/>
</dbReference>
<keyword evidence="10" id="KW-0325">Glycoprotein</keyword>
<feature type="region of interest" description="Disordered" evidence="12">
    <location>
        <begin position="669"/>
        <end position="726"/>
    </location>
</feature>
<dbReference type="Pfam" id="PF00028">
    <property type="entry name" value="Cadherin"/>
    <property type="match status" value="4"/>
</dbReference>
<dbReference type="PROSITE" id="PS00232">
    <property type="entry name" value="CADHERIN_1"/>
    <property type="match status" value="2"/>
</dbReference>
<dbReference type="Gene3D" id="2.60.40.60">
    <property type="entry name" value="Cadherins"/>
    <property type="match status" value="5"/>
</dbReference>
<dbReference type="PRINTS" id="PR00205">
    <property type="entry name" value="CADHERIN"/>
</dbReference>
<evidence type="ECO:0000256" key="11">
    <source>
        <dbReference type="PROSITE-ProRule" id="PRU00043"/>
    </source>
</evidence>
<evidence type="ECO:0000259" key="14">
    <source>
        <dbReference type="PROSITE" id="PS50268"/>
    </source>
</evidence>
<evidence type="ECO:0000256" key="5">
    <source>
        <dbReference type="ARBA" id="ARBA00022737"/>
    </source>
</evidence>
<dbReference type="FunFam" id="2.60.40.60:FF:000020">
    <property type="entry name" value="Dachsous cadherin-related 1b"/>
    <property type="match status" value="1"/>
</dbReference>
<name>A0AA36BG66_OCTVU</name>
<feature type="compositionally biased region" description="Polar residues" evidence="12">
    <location>
        <begin position="693"/>
        <end position="706"/>
    </location>
</feature>
<dbReference type="SUPFAM" id="SSF49313">
    <property type="entry name" value="Cadherin-like"/>
    <property type="match status" value="5"/>
</dbReference>
<accession>A0AA36BG66</accession>
<feature type="domain" description="Cadherin" evidence="14">
    <location>
        <begin position="312"/>
        <end position="417"/>
    </location>
</feature>
<dbReference type="EMBL" id="OX597827">
    <property type="protein sequence ID" value="CAI9733464.1"/>
    <property type="molecule type" value="Genomic_DNA"/>
</dbReference>
<evidence type="ECO:0000256" key="3">
    <source>
        <dbReference type="ARBA" id="ARBA00022692"/>
    </source>
</evidence>
<evidence type="ECO:0000256" key="12">
    <source>
        <dbReference type="SAM" id="MobiDB-lite"/>
    </source>
</evidence>
<keyword evidence="7" id="KW-0130">Cell adhesion</keyword>
<gene>
    <name evidence="15" type="ORF">OCTVUL_1B014431</name>
</gene>
<evidence type="ECO:0000256" key="4">
    <source>
        <dbReference type="ARBA" id="ARBA00022729"/>
    </source>
</evidence>
<dbReference type="PROSITE" id="PS50268">
    <property type="entry name" value="CADHERIN_2"/>
    <property type="match status" value="5"/>
</dbReference>
<evidence type="ECO:0000256" key="13">
    <source>
        <dbReference type="SAM" id="Phobius"/>
    </source>
</evidence>
<evidence type="ECO:0000256" key="6">
    <source>
        <dbReference type="ARBA" id="ARBA00022837"/>
    </source>
</evidence>
<organism evidence="15 16">
    <name type="scientific">Octopus vulgaris</name>
    <name type="common">Common octopus</name>
    <dbReference type="NCBI Taxonomy" id="6645"/>
    <lineage>
        <taxon>Eukaryota</taxon>
        <taxon>Metazoa</taxon>
        <taxon>Spiralia</taxon>
        <taxon>Lophotrochozoa</taxon>
        <taxon>Mollusca</taxon>
        <taxon>Cephalopoda</taxon>
        <taxon>Coleoidea</taxon>
        <taxon>Octopodiformes</taxon>
        <taxon>Octopoda</taxon>
        <taxon>Incirrata</taxon>
        <taxon>Octopodidae</taxon>
        <taxon>Octopus</taxon>
    </lineage>
</organism>
<keyword evidence="5" id="KW-0677">Repeat</keyword>
<protein>
    <submittedName>
        <fullName evidence="15">Protocadherin beta-15-like</fullName>
    </submittedName>
</protein>
<evidence type="ECO:0000256" key="2">
    <source>
        <dbReference type="ARBA" id="ARBA00022475"/>
    </source>
</evidence>
<keyword evidence="2" id="KW-1003">Cell membrane</keyword>
<feature type="transmembrane region" description="Helical" evidence="13">
    <location>
        <begin position="540"/>
        <end position="564"/>
    </location>
</feature>
<dbReference type="InterPro" id="IPR050174">
    <property type="entry name" value="Protocadherin/Cadherin-CA"/>
</dbReference>
<dbReference type="InterPro" id="IPR020894">
    <property type="entry name" value="Cadherin_CS"/>
</dbReference>
<dbReference type="CDD" id="cd11304">
    <property type="entry name" value="Cadherin_repeat"/>
    <property type="match status" value="5"/>
</dbReference>
<evidence type="ECO:0000256" key="10">
    <source>
        <dbReference type="ARBA" id="ARBA00023180"/>
    </source>
</evidence>
<dbReference type="GO" id="GO:0005509">
    <property type="term" value="F:calcium ion binding"/>
    <property type="evidence" value="ECO:0007669"/>
    <property type="project" value="UniProtKB-UniRule"/>
</dbReference>
<dbReference type="PANTHER" id="PTHR24028">
    <property type="entry name" value="CADHERIN-87A"/>
    <property type="match status" value="1"/>
</dbReference>
<dbReference type="AlphaFoldDB" id="A0AA36BG66"/>
<keyword evidence="9 13" id="KW-0472">Membrane</keyword>
<dbReference type="FunFam" id="2.60.40.60:FF:000134">
    <property type="entry name" value="protocadherin Fat 4"/>
    <property type="match status" value="1"/>
</dbReference>
<proteinExistence type="predicted"/>
<dbReference type="PANTHER" id="PTHR24028:SF146">
    <property type="entry name" value="CADHERIN 96CB, ISOFORM D-RELATED"/>
    <property type="match status" value="1"/>
</dbReference>
<feature type="compositionally biased region" description="Basic and acidic residues" evidence="12">
    <location>
        <begin position="680"/>
        <end position="692"/>
    </location>
</feature>
<feature type="domain" description="Cadherin" evidence="14">
    <location>
        <begin position="95"/>
        <end position="201"/>
    </location>
</feature>
<keyword evidence="8 13" id="KW-1133">Transmembrane helix</keyword>
<comment type="subcellular location">
    <subcellularLocation>
        <location evidence="1">Cell membrane</location>
        <topology evidence="1">Single-pass type I membrane protein</topology>
    </subcellularLocation>
</comment>
<evidence type="ECO:0000256" key="1">
    <source>
        <dbReference type="ARBA" id="ARBA00004251"/>
    </source>
</evidence>